<dbReference type="InterPro" id="IPR026268">
    <property type="entry name" value="RseC"/>
</dbReference>
<keyword evidence="1" id="KW-0812">Transmembrane</keyword>
<comment type="caution">
    <text evidence="2">The sequence shown here is derived from an EMBL/GenBank/DDBJ whole genome shotgun (WGS) entry which is preliminary data.</text>
</comment>
<dbReference type="EMBL" id="JABBXH010000001">
    <property type="protein sequence ID" value="NMP29967.1"/>
    <property type="molecule type" value="Genomic_DNA"/>
</dbReference>
<accession>A0A7Y0L9K0</accession>
<evidence type="ECO:0000313" key="2">
    <source>
        <dbReference type="EMBL" id="NMP29967.1"/>
    </source>
</evidence>
<evidence type="ECO:0000256" key="1">
    <source>
        <dbReference type="SAM" id="Phobius"/>
    </source>
</evidence>
<keyword evidence="1" id="KW-1133">Transmembrane helix</keyword>
<gene>
    <name evidence="2" type="ORF">HII17_00210</name>
</gene>
<reference evidence="2 3" key="1">
    <citation type="submission" date="2020-04" db="EMBL/GenBank/DDBJ databases">
        <title>Thalassotalea sp. M1531, isolated from the surface of marine red alga.</title>
        <authorList>
            <person name="Pang L."/>
            <person name="Lu D.-C."/>
        </authorList>
    </citation>
    <scope>NUCLEOTIDE SEQUENCE [LARGE SCALE GENOMIC DNA]</scope>
    <source>
        <strain evidence="2 3">M1531</strain>
    </source>
</reference>
<organism evidence="2 3">
    <name type="scientific">Thalassotalea algicola</name>
    <dbReference type="NCBI Taxonomy" id="2716224"/>
    <lineage>
        <taxon>Bacteria</taxon>
        <taxon>Pseudomonadati</taxon>
        <taxon>Pseudomonadota</taxon>
        <taxon>Gammaproteobacteria</taxon>
        <taxon>Alteromonadales</taxon>
        <taxon>Colwelliaceae</taxon>
        <taxon>Thalassotalea</taxon>
    </lineage>
</organism>
<feature type="transmembrane region" description="Helical" evidence="1">
    <location>
        <begin position="105"/>
        <end position="122"/>
    </location>
</feature>
<keyword evidence="3" id="KW-1185">Reference proteome</keyword>
<dbReference type="RefSeq" id="WP_169073321.1">
    <property type="nucleotide sequence ID" value="NZ_JABBXH010000001.1"/>
</dbReference>
<protein>
    <submittedName>
        <fullName evidence="2">SoxR reducing system RseC family protein</fullName>
    </submittedName>
</protein>
<feature type="transmembrane region" description="Helical" evidence="1">
    <location>
        <begin position="80"/>
        <end position="99"/>
    </location>
</feature>
<dbReference type="PIRSF" id="PIRSF004923">
    <property type="entry name" value="RseC"/>
    <property type="match status" value="1"/>
</dbReference>
<name>A0A7Y0L9K0_9GAMM</name>
<evidence type="ECO:0000313" key="3">
    <source>
        <dbReference type="Proteomes" id="UP000568664"/>
    </source>
</evidence>
<dbReference type="AlphaFoldDB" id="A0A7Y0L9K0"/>
<dbReference type="InterPro" id="IPR007359">
    <property type="entry name" value="SigmaE_reg_RseC_MucC"/>
</dbReference>
<proteinExistence type="predicted"/>
<dbReference type="PANTHER" id="PTHR35867">
    <property type="entry name" value="PROTEIN RSEC"/>
    <property type="match status" value="1"/>
</dbReference>
<keyword evidence="1" id="KW-0472">Membrane</keyword>
<dbReference type="PANTHER" id="PTHR35867:SF1">
    <property type="entry name" value="PROTEIN RSEC"/>
    <property type="match status" value="1"/>
</dbReference>
<sequence>MEELATVVDLKPDCVVVQSQVKSSCSQCQQVDNCGSGQVAKAFPQPKLMLEIPTQEAFDIGDKVLISIPEQALLSVAWQVYLWPILGLIGFAAIAQFGFFNNGTISEGFVILFALLGGYLGFKFAKHRVSQHEVDKALQPQIKQKVSASLAVDIS</sequence>
<dbReference type="Proteomes" id="UP000568664">
    <property type="component" value="Unassembled WGS sequence"/>
</dbReference>
<dbReference type="Pfam" id="PF04246">
    <property type="entry name" value="RseC_MucC"/>
    <property type="match status" value="1"/>
</dbReference>